<feature type="transmembrane region" description="Helical" evidence="7">
    <location>
        <begin position="291"/>
        <end position="311"/>
    </location>
</feature>
<evidence type="ECO:0000256" key="5">
    <source>
        <dbReference type="ARBA" id="ARBA00022989"/>
    </source>
</evidence>
<evidence type="ECO:0000256" key="6">
    <source>
        <dbReference type="ARBA" id="ARBA00023136"/>
    </source>
</evidence>
<evidence type="ECO:0000256" key="1">
    <source>
        <dbReference type="ARBA" id="ARBA00004651"/>
    </source>
</evidence>
<dbReference type="PANTHER" id="PTHR30250">
    <property type="entry name" value="PST FAMILY PREDICTED COLANIC ACID TRANSPORTER"/>
    <property type="match status" value="1"/>
</dbReference>
<feature type="transmembrane region" description="Helical" evidence="7">
    <location>
        <begin position="225"/>
        <end position="244"/>
    </location>
</feature>
<proteinExistence type="inferred from homology"/>
<evidence type="ECO:0000256" key="3">
    <source>
        <dbReference type="ARBA" id="ARBA00022475"/>
    </source>
</evidence>
<evidence type="ECO:0000256" key="7">
    <source>
        <dbReference type="SAM" id="Phobius"/>
    </source>
</evidence>
<gene>
    <name evidence="8" type="ORF">METZ01_LOCUS237090</name>
</gene>
<feature type="non-terminal residue" evidence="8">
    <location>
        <position position="1"/>
    </location>
</feature>
<feature type="transmembrane region" description="Helical" evidence="7">
    <location>
        <begin position="264"/>
        <end position="285"/>
    </location>
</feature>
<keyword evidence="3" id="KW-1003">Cell membrane</keyword>
<feature type="transmembrane region" description="Helical" evidence="7">
    <location>
        <begin position="172"/>
        <end position="195"/>
    </location>
</feature>
<reference evidence="8" key="1">
    <citation type="submission" date="2018-05" db="EMBL/GenBank/DDBJ databases">
        <authorList>
            <person name="Lanie J.A."/>
            <person name="Ng W.-L."/>
            <person name="Kazmierczak K.M."/>
            <person name="Andrzejewski T.M."/>
            <person name="Davidsen T.M."/>
            <person name="Wayne K.J."/>
            <person name="Tettelin H."/>
            <person name="Glass J.I."/>
            <person name="Rusch D."/>
            <person name="Podicherti R."/>
            <person name="Tsui H.-C.T."/>
            <person name="Winkler M.E."/>
        </authorList>
    </citation>
    <scope>NUCLEOTIDE SEQUENCE</scope>
</reference>
<evidence type="ECO:0000313" key="8">
    <source>
        <dbReference type="EMBL" id="SVB84236.1"/>
    </source>
</evidence>
<evidence type="ECO:0000256" key="2">
    <source>
        <dbReference type="ARBA" id="ARBA00007430"/>
    </source>
</evidence>
<dbReference type="EMBL" id="UINC01060096">
    <property type="protein sequence ID" value="SVB84236.1"/>
    <property type="molecule type" value="Genomic_DNA"/>
</dbReference>
<evidence type="ECO:0008006" key="9">
    <source>
        <dbReference type="Google" id="ProtNLM"/>
    </source>
</evidence>
<dbReference type="GO" id="GO:0005886">
    <property type="term" value="C:plasma membrane"/>
    <property type="evidence" value="ECO:0007669"/>
    <property type="project" value="UniProtKB-SubCell"/>
</dbReference>
<dbReference type="AlphaFoldDB" id="A0A382HAD8"/>
<accession>A0A382HAD8</accession>
<sequence>SSVGHAVSAFGLLALDFGILSAVYSAVIREVVLLIGLGVVGRWRPGFSVSRQGLALVLTFGLNLTGSRCINYINSNLARLFIFPVLGPEALGYYSFAYQLTLMPLVRISTIITRVFFPTFSAIQEDDALLRRAYVRATQAVALVYWPTLAAVIVFAPQIISVVLENGDQALWPLRLLALATVVKAVGASVGSIFLAKGRASWALYWSGFSIVVLLPSLYVTVHRFGLIGVCIVIAATAALFLLLSQHLANYLIRLPWRTCLAALGRPALLSLWVGALSWLASPWLPSAPAAASIVAGVIVVIAGISGLRLWTWDLFSGIWASARGR</sequence>
<comment type="similarity">
    <text evidence="2">Belongs to the polysaccharide synthase family.</text>
</comment>
<dbReference type="InterPro" id="IPR050833">
    <property type="entry name" value="Poly_Biosynth_Transport"/>
</dbReference>
<dbReference type="PANTHER" id="PTHR30250:SF10">
    <property type="entry name" value="LIPOPOLYSACCHARIDE BIOSYNTHESIS PROTEIN WZXC"/>
    <property type="match status" value="1"/>
</dbReference>
<organism evidence="8">
    <name type="scientific">marine metagenome</name>
    <dbReference type="NCBI Taxonomy" id="408172"/>
    <lineage>
        <taxon>unclassified sequences</taxon>
        <taxon>metagenomes</taxon>
        <taxon>ecological metagenomes</taxon>
    </lineage>
</organism>
<keyword evidence="6 7" id="KW-0472">Membrane</keyword>
<keyword evidence="4 7" id="KW-0812">Transmembrane</keyword>
<feature type="transmembrane region" description="Helical" evidence="7">
    <location>
        <begin position="137"/>
        <end position="160"/>
    </location>
</feature>
<name>A0A382HAD8_9ZZZZ</name>
<keyword evidence="5 7" id="KW-1133">Transmembrane helix</keyword>
<protein>
    <recommendedName>
        <fullName evidence="9">Polysaccharide biosynthesis protein C-terminal domain-containing protein</fullName>
    </recommendedName>
</protein>
<dbReference type="Pfam" id="PF13440">
    <property type="entry name" value="Polysacc_synt_3"/>
    <property type="match status" value="1"/>
</dbReference>
<evidence type="ECO:0000256" key="4">
    <source>
        <dbReference type="ARBA" id="ARBA00022692"/>
    </source>
</evidence>
<feature type="transmembrane region" description="Helical" evidence="7">
    <location>
        <begin position="202"/>
        <end position="219"/>
    </location>
</feature>
<comment type="subcellular location">
    <subcellularLocation>
        <location evidence="1">Cell membrane</location>
        <topology evidence="1">Multi-pass membrane protein</topology>
    </subcellularLocation>
</comment>